<feature type="chain" id="PRO_5045390754" evidence="2">
    <location>
        <begin position="21"/>
        <end position="150"/>
    </location>
</feature>
<accession>A0ABN7S0V8</accession>
<dbReference type="Proteomes" id="UP001158576">
    <property type="component" value="Chromosome PAR"/>
</dbReference>
<dbReference type="EMBL" id="OU015568">
    <property type="protein sequence ID" value="CAG5088593.1"/>
    <property type="molecule type" value="Genomic_DNA"/>
</dbReference>
<protein>
    <submittedName>
        <fullName evidence="3">Oidioi.mRNA.OKI2018_I69.PAR.g11894.t1.cds</fullName>
    </submittedName>
</protein>
<proteinExistence type="predicted"/>
<keyword evidence="1" id="KW-0472">Membrane</keyword>
<evidence type="ECO:0000313" key="4">
    <source>
        <dbReference type="Proteomes" id="UP001158576"/>
    </source>
</evidence>
<gene>
    <name evidence="3" type="ORF">OKIOD_LOCUS3452</name>
</gene>
<keyword evidence="1" id="KW-1133">Transmembrane helix</keyword>
<dbReference type="Gene3D" id="2.10.25.10">
    <property type="entry name" value="Laminin"/>
    <property type="match status" value="1"/>
</dbReference>
<evidence type="ECO:0000256" key="1">
    <source>
        <dbReference type="SAM" id="Phobius"/>
    </source>
</evidence>
<keyword evidence="1" id="KW-0812">Transmembrane</keyword>
<feature type="signal peptide" evidence="2">
    <location>
        <begin position="1"/>
        <end position="20"/>
    </location>
</feature>
<feature type="transmembrane region" description="Helical" evidence="1">
    <location>
        <begin position="125"/>
        <end position="143"/>
    </location>
</feature>
<keyword evidence="4" id="KW-1185">Reference proteome</keyword>
<name>A0ABN7S0V8_OIKDI</name>
<keyword evidence="2" id="KW-0732">Signal</keyword>
<organism evidence="3 4">
    <name type="scientific">Oikopleura dioica</name>
    <name type="common">Tunicate</name>
    <dbReference type="NCBI Taxonomy" id="34765"/>
    <lineage>
        <taxon>Eukaryota</taxon>
        <taxon>Metazoa</taxon>
        <taxon>Chordata</taxon>
        <taxon>Tunicata</taxon>
        <taxon>Appendicularia</taxon>
        <taxon>Copelata</taxon>
        <taxon>Oikopleuridae</taxon>
        <taxon>Oikopleura</taxon>
    </lineage>
</organism>
<reference evidence="3 4" key="1">
    <citation type="submission" date="2021-04" db="EMBL/GenBank/DDBJ databases">
        <authorList>
            <person name="Bliznina A."/>
        </authorList>
    </citation>
    <scope>NUCLEOTIDE SEQUENCE [LARGE SCALE GENOMIC DNA]</scope>
</reference>
<sequence>MAKFVKMITAAVLFLGSVSADVCAVEDRTVGEYNYWGAPNCFQLCGNCANDVICDEATGNCPEKACAEGWKGEKCDEPICDEKLCGKGLCVAPNKCTCPSLLAQYKKGDDKIGCYSLRADGIKGAFLAMGILIVSIVTCWGIGKHTQKSA</sequence>
<evidence type="ECO:0000313" key="3">
    <source>
        <dbReference type="EMBL" id="CAG5088593.1"/>
    </source>
</evidence>
<evidence type="ECO:0000256" key="2">
    <source>
        <dbReference type="SAM" id="SignalP"/>
    </source>
</evidence>